<comment type="caution">
    <text evidence="1">The sequence shown here is derived from an EMBL/GenBank/DDBJ whole genome shotgun (WGS) entry which is preliminary data.</text>
</comment>
<sequence>MRKLIFTFSLIMFLVVGFEVRAATVGGSQNFYIQPDYDLKKRSEITATLVKFTPELYFYVDQDFWYTLAYHQQNELRNALDGLAKEFKEKIYPTLTNAFGAEWKPGIDKDEKITVLFHPMLKDISGYFNSGDEYPKIQVSNSNQREMVYLNSQYIEDEKIKPFLAHEFMHLIGFNQKEKEYNVSEEVWLNEARSEYVSTLLGYSNLEIGNPFRKRLEVFIENPNDSLCEWQNKEADYGAISLFTHYLVDHYGIEILVDSLHSEKIGIESLNYALKKNGFKEDFSQIFTDWTVAVLVGDCSFSEKYCYKNENLKNFRVSPSLNFLPLNGKSSLVVTNTTKNWSGNWFNFVGGRGDLEVRFVGSPENIYRVPYLTKDFSGNWKINFFELNSNQGGEISIPEFGTKIISVIIIPSLQTKVSDFFGQDTSIPFFLEASTIAIPAVSISLEKPILEMSKTEILAKISELEELLNQLKSQLQKLIGPEEILPEEKKISYPKFEENLYYGQVQNEEVKRLQEFLCSLGAEIYPEGLVTGNFLGLTQKAVIHFQEKYATEILTPLGIEKGTGFVGPSTRDKINQILGY</sequence>
<dbReference type="Proteomes" id="UP000230767">
    <property type="component" value="Unassembled WGS sequence"/>
</dbReference>
<proteinExistence type="predicted"/>
<evidence type="ECO:0008006" key="3">
    <source>
        <dbReference type="Google" id="ProtNLM"/>
    </source>
</evidence>
<protein>
    <recommendedName>
        <fullName evidence="3">Peptidoglycan binding-like domain-containing protein</fullName>
    </recommendedName>
</protein>
<reference evidence="2" key="1">
    <citation type="submission" date="2017-09" db="EMBL/GenBank/DDBJ databases">
        <title>Depth-based differentiation of microbial function through sediment-hosted aquifers and enrichment of novel symbionts in the deep terrestrial subsurface.</title>
        <authorList>
            <person name="Probst A.J."/>
            <person name="Ladd B."/>
            <person name="Jarett J.K."/>
            <person name="Geller-Mcgrath D.E."/>
            <person name="Sieber C.M.K."/>
            <person name="Emerson J.B."/>
            <person name="Anantharaman K."/>
            <person name="Thomas B.C."/>
            <person name="Malmstrom R."/>
            <person name="Stieglmeier M."/>
            <person name="Klingl A."/>
            <person name="Woyke T."/>
            <person name="Ryan C.M."/>
            <person name="Banfield J.F."/>
        </authorList>
    </citation>
    <scope>NUCLEOTIDE SEQUENCE [LARGE SCALE GENOMIC DNA]</scope>
</reference>
<gene>
    <name evidence="1" type="ORF">COY73_01080</name>
</gene>
<name>A0A2M7R6T3_9BACT</name>
<dbReference type="InterPro" id="IPR036366">
    <property type="entry name" value="PGBDSf"/>
</dbReference>
<evidence type="ECO:0000313" key="1">
    <source>
        <dbReference type="EMBL" id="PIY89386.1"/>
    </source>
</evidence>
<dbReference type="AlphaFoldDB" id="A0A2M7R6T3"/>
<organism evidence="1 2">
    <name type="scientific">Candidatus Nealsonbacteria bacterium CG_4_10_14_0_8_um_filter_37_14</name>
    <dbReference type="NCBI Taxonomy" id="1974684"/>
    <lineage>
        <taxon>Bacteria</taxon>
        <taxon>Candidatus Nealsoniibacteriota</taxon>
    </lineage>
</organism>
<accession>A0A2M7R6T3</accession>
<evidence type="ECO:0000313" key="2">
    <source>
        <dbReference type="Proteomes" id="UP000230767"/>
    </source>
</evidence>
<dbReference type="EMBL" id="PFLW01000028">
    <property type="protein sequence ID" value="PIY89386.1"/>
    <property type="molecule type" value="Genomic_DNA"/>
</dbReference>
<dbReference type="Gene3D" id="1.10.101.10">
    <property type="entry name" value="PGBD-like superfamily/PGBD"/>
    <property type="match status" value="1"/>
</dbReference>